<reference evidence="2 3" key="1">
    <citation type="submission" date="2020-02" db="EMBL/GenBank/DDBJ databases">
        <authorList>
            <person name="Sun Q."/>
        </authorList>
    </citation>
    <scope>NUCLEOTIDE SEQUENCE [LARGE SCALE GENOMIC DNA]</scope>
    <source>
        <strain evidence="2 3">YIM 13062</strain>
    </source>
</reference>
<organism evidence="2 3">
    <name type="scientific">Kocuria subflava</name>
    <dbReference type="NCBI Taxonomy" id="1736139"/>
    <lineage>
        <taxon>Bacteria</taxon>
        <taxon>Bacillati</taxon>
        <taxon>Actinomycetota</taxon>
        <taxon>Actinomycetes</taxon>
        <taxon>Micrococcales</taxon>
        <taxon>Micrococcaceae</taxon>
        <taxon>Kocuria</taxon>
    </lineage>
</organism>
<keyword evidence="1" id="KW-1133">Transmembrane helix</keyword>
<evidence type="ECO:0000313" key="2">
    <source>
        <dbReference type="EMBL" id="NKE10742.1"/>
    </source>
</evidence>
<keyword evidence="1" id="KW-0472">Membrane</keyword>
<protein>
    <submittedName>
        <fullName evidence="2">Uncharacterized protein</fullName>
    </submittedName>
</protein>
<sequence>MGTWGLLGILLLSLAILAGCMYVAMLLMSATVNSSAKLRGKKKSNRGTSVMMRRMFRGPR</sequence>
<keyword evidence="1" id="KW-0812">Transmembrane</keyword>
<evidence type="ECO:0000313" key="3">
    <source>
        <dbReference type="Proteomes" id="UP000521379"/>
    </source>
</evidence>
<gene>
    <name evidence="2" type="ORF">GTW58_12565</name>
</gene>
<name>A0A846TYC3_9MICC</name>
<proteinExistence type="predicted"/>
<feature type="transmembrane region" description="Helical" evidence="1">
    <location>
        <begin position="6"/>
        <end position="32"/>
    </location>
</feature>
<dbReference type="Proteomes" id="UP000521379">
    <property type="component" value="Unassembled WGS sequence"/>
</dbReference>
<dbReference type="AlphaFoldDB" id="A0A846TYC3"/>
<accession>A0A846TYC3</accession>
<dbReference type="RefSeq" id="WP_047690016.1">
    <property type="nucleotide sequence ID" value="NZ_JAAVUN010000046.1"/>
</dbReference>
<keyword evidence="3" id="KW-1185">Reference proteome</keyword>
<dbReference type="EMBL" id="JAAVUN010000046">
    <property type="protein sequence ID" value="NKE10742.1"/>
    <property type="molecule type" value="Genomic_DNA"/>
</dbReference>
<comment type="caution">
    <text evidence="2">The sequence shown here is derived from an EMBL/GenBank/DDBJ whole genome shotgun (WGS) entry which is preliminary data.</text>
</comment>
<evidence type="ECO:0000256" key="1">
    <source>
        <dbReference type="SAM" id="Phobius"/>
    </source>
</evidence>